<evidence type="ECO:0000313" key="3">
    <source>
        <dbReference type="Proteomes" id="UP000198604"/>
    </source>
</evidence>
<gene>
    <name evidence="2" type="ORF">BN1356_02297</name>
</gene>
<organism evidence="2 3">
    <name type="scientific">Streptococcus varani</name>
    <dbReference type="NCBI Taxonomy" id="1608583"/>
    <lineage>
        <taxon>Bacteria</taxon>
        <taxon>Bacillati</taxon>
        <taxon>Bacillota</taxon>
        <taxon>Bacilli</taxon>
        <taxon>Lactobacillales</taxon>
        <taxon>Streptococcaceae</taxon>
        <taxon>Streptococcus</taxon>
    </lineage>
</organism>
<dbReference type="InterPro" id="IPR038765">
    <property type="entry name" value="Papain-like_cys_pep_sf"/>
</dbReference>
<dbReference type="Proteomes" id="UP000198604">
    <property type="component" value="Unassembled WGS sequence"/>
</dbReference>
<dbReference type="SUPFAM" id="SSF54001">
    <property type="entry name" value="Cysteine proteinases"/>
    <property type="match status" value="1"/>
</dbReference>
<evidence type="ECO:0000313" key="2">
    <source>
        <dbReference type="EMBL" id="CQR25951.1"/>
    </source>
</evidence>
<dbReference type="InterPro" id="IPR008044">
    <property type="entry name" value="Phage_lysin"/>
</dbReference>
<sequence length="92" mass="10252">MAVNIEVSIAWMTSRAGKVPYSMGYRNGPGSYDCSSSVYYALMSAGAITAGWAVNTEYQHDWLIKNGYKLIAENKDWDAKRGDVFIFKVSLN</sequence>
<dbReference type="Gene3D" id="3.90.1720.10">
    <property type="entry name" value="endopeptidase domain like (from Nostoc punctiforme)"/>
    <property type="match status" value="1"/>
</dbReference>
<keyword evidence="3" id="KW-1185">Reference proteome</keyword>
<dbReference type="STRING" id="1608583.BN1356_02297"/>
<dbReference type="Pfam" id="PF05382">
    <property type="entry name" value="Amidase_5"/>
    <property type="match status" value="1"/>
</dbReference>
<dbReference type="EMBL" id="CTEN01000005">
    <property type="protein sequence ID" value="CQR25951.1"/>
    <property type="molecule type" value="Genomic_DNA"/>
</dbReference>
<feature type="domain" description="Bacteriophage lysin" evidence="1">
    <location>
        <begin position="4"/>
        <end position="87"/>
    </location>
</feature>
<evidence type="ECO:0000259" key="1">
    <source>
        <dbReference type="Pfam" id="PF05382"/>
    </source>
</evidence>
<proteinExistence type="predicted"/>
<name>A0A0E4H6J9_9STRE</name>
<accession>A0A0E4H6J9</accession>
<reference evidence="3" key="1">
    <citation type="submission" date="2015-03" db="EMBL/GenBank/DDBJ databases">
        <authorList>
            <person name="Urmite Genomes"/>
        </authorList>
    </citation>
    <scope>NUCLEOTIDE SEQUENCE [LARGE SCALE GENOMIC DNA]</scope>
    <source>
        <strain evidence="3">FF10</strain>
    </source>
</reference>
<dbReference type="AlphaFoldDB" id="A0A0E4H6J9"/>
<protein>
    <submittedName>
        <fullName evidence="2">Prophage LambdaSa1, lysin</fullName>
    </submittedName>
</protein>